<dbReference type="Pfam" id="PF13432">
    <property type="entry name" value="TPR_16"/>
    <property type="match status" value="1"/>
</dbReference>
<dbReference type="InterPro" id="IPR013517">
    <property type="entry name" value="FG-GAP"/>
</dbReference>
<dbReference type="PROSITE" id="PS50005">
    <property type="entry name" value="TPR"/>
    <property type="match status" value="1"/>
</dbReference>
<proteinExistence type="predicted"/>
<dbReference type="InterPro" id="IPR019734">
    <property type="entry name" value="TPR_rpt"/>
</dbReference>
<dbReference type="Pfam" id="PF13517">
    <property type="entry name" value="FG-GAP_3"/>
    <property type="match status" value="2"/>
</dbReference>
<evidence type="ECO:0000256" key="2">
    <source>
        <dbReference type="PROSITE-ProRule" id="PRU00339"/>
    </source>
</evidence>
<dbReference type="Pfam" id="PF07593">
    <property type="entry name" value="UnbV_ASPIC"/>
    <property type="match status" value="1"/>
</dbReference>
<dbReference type="AlphaFoldDB" id="A0A1P8WK27"/>
<keyword evidence="1" id="KW-0732">Signal</keyword>
<evidence type="ECO:0000313" key="4">
    <source>
        <dbReference type="EMBL" id="APZ94414.1"/>
    </source>
</evidence>
<dbReference type="Gene3D" id="1.25.40.10">
    <property type="entry name" value="Tetratricopeptide repeat domain"/>
    <property type="match status" value="2"/>
</dbReference>
<evidence type="ECO:0000313" key="5">
    <source>
        <dbReference type="Proteomes" id="UP000187735"/>
    </source>
</evidence>
<dbReference type="InterPro" id="IPR028994">
    <property type="entry name" value="Integrin_alpha_N"/>
</dbReference>
<accession>A0A1P8WK27</accession>
<dbReference type="SUPFAM" id="SSF48452">
    <property type="entry name" value="TPR-like"/>
    <property type="match status" value="2"/>
</dbReference>
<feature type="domain" description="ASPIC/UnbV" evidence="3">
    <location>
        <begin position="915"/>
        <end position="981"/>
    </location>
</feature>
<evidence type="ECO:0000256" key="1">
    <source>
        <dbReference type="ARBA" id="ARBA00022729"/>
    </source>
</evidence>
<feature type="repeat" description="TPR" evidence="2">
    <location>
        <begin position="284"/>
        <end position="317"/>
    </location>
</feature>
<dbReference type="STRING" id="1891926.Fuma_04046"/>
<dbReference type="RefSeq" id="WP_077025721.1">
    <property type="nucleotide sequence ID" value="NZ_CP017641.1"/>
</dbReference>
<dbReference type="InterPro" id="IPR011990">
    <property type="entry name" value="TPR-like_helical_dom_sf"/>
</dbReference>
<dbReference type="Gene3D" id="2.130.10.130">
    <property type="entry name" value="Integrin alpha, N-terminal"/>
    <property type="match status" value="2"/>
</dbReference>
<dbReference type="InterPro" id="IPR027039">
    <property type="entry name" value="Crtac1"/>
</dbReference>
<reference evidence="4 5" key="1">
    <citation type="journal article" date="2016" name="Front. Microbiol.">
        <title>Fuerstia marisgermanicae gen. nov., sp. nov., an Unusual Member of the Phylum Planctomycetes from the German Wadden Sea.</title>
        <authorList>
            <person name="Kohn T."/>
            <person name="Heuer A."/>
            <person name="Jogler M."/>
            <person name="Vollmers J."/>
            <person name="Boedeker C."/>
            <person name="Bunk B."/>
            <person name="Rast P."/>
            <person name="Borchert D."/>
            <person name="Glockner I."/>
            <person name="Freese H.M."/>
            <person name="Klenk H.P."/>
            <person name="Overmann J."/>
            <person name="Kaster A.K."/>
            <person name="Rohde M."/>
            <person name="Wiegand S."/>
            <person name="Jogler C."/>
        </authorList>
    </citation>
    <scope>NUCLEOTIDE SEQUENCE [LARGE SCALE GENOMIC DNA]</scope>
    <source>
        <strain evidence="4 5">NH11</strain>
    </source>
</reference>
<protein>
    <submittedName>
        <fullName evidence="4">Tetratricopeptide repeat protein</fullName>
    </submittedName>
</protein>
<dbReference type="SUPFAM" id="SSF69318">
    <property type="entry name" value="Integrin alpha N-terminal domain"/>
    <property type="match status" value="1"/>
</dbReference>
<keyword evidence="2" id="KW-0802">TPR repeat</keyword>
<gene>
    <name evidence="4" type="ORF">Fuma_04046</name>
</gene>
<dbReference type="EMBL" id="CP017641">
    <property type="protein sequence ID" value="APZ94414.1"/>
    <property type="molecule type" value="Genomic_DNA"/>
</dbReference>
<name>A0A1P8WK27_9PLAN</name>
<dbReference type="Proteomes" id="UP000187735">
    <property type="component" value="Chromosome"/>
</dbReference>
<organism evidence="4 5">
    <name type="scientific">Fuerstiella marisgermanici</name>
    <dbReference type="NCBI Taxonomy" id="1891926"/>
    <lineage>
        <taxon>Bacteria</taxon>
        <taxon>Pseudomonadati</taxon>
        <taxon>Planctomycetota</taxon>
        <taxon>Planctomycetia</taxon>
        <taxon>Planctomycetales</taxon>
        <taxon>Planctomycetaceae</taxon>
        <taxon>Fuerstiella</taxon>
    </lineage>
</organism>
<evidence type="ECO:0000259" key="3">
    <source>
        <dbReference type="Pfam" id="PF07593"/>
    </source>
</evidence>
<dbReference type="KEGG" id="fmr:Fuma_04046"/>
<sequence>MPSHVENDSHDESESQSGSWRRQLSILGGASLLLISCLVWSSRGSAPSNETLVGAEAAVATGDIRTAEQLSQEILRQYPLNSRARLVYAKCLQARNRPEEAIELLRDIAIAESPQSAEAARLAGDILFLTLYRPSEANDQYRQALKCDPASVEANDRLSVLLAVTGQWWEHIPVRLATLREGRFNAMDLLVLALADKALLNPELAEQMARVSPDDPFVLLANARLAIEDEQHDAAIRLLTRAVAQNNDLVQAQVMLGTAYFEQRDEIRFADWLRELPLSADEHPSIWTLRGKWALHREEPETALRCFCEAVQRDPNHSDAMYQAGRILESMDRSADAAPFFQRASRLQEFSNAVKTADSEDALAEIRRTAELAESLGNFWEAWAWATIAASHQSRPAWAYEIASRLTPLRSTLRLQRTLAKHNPVNSFDYKNLPLIETIDQTTETNATESPRISNEQFVFRDRAASAGIDFQYFNGSHDVAEGVRHMYEVMGGGVSVLDFNGDNRPDIFLTQGSRWPIKESNHEFLDRLYLHAGDGHFVDVTQNCGIVESGFSQGTTVGDFDSDGFPDLLVANIGRNRLFRNNGDGTFRDMSQEVRFNDDAWSTSCAIADMTGDGHPEIFVVNYLAGKDVFTRTCGPQLDRVCLPQHFPAATDQLLWNLGNEQFQDVTHSSGITVDNGKGLGIVVGSFGDGPGLDVFVGNDTVSNFYFKNQGNDSNNAPRFQETAMVSGLAVNGRGTAQACMGIAAGDADGDGATDLFVTNFHGESNTLYRQLGGGVFEDSTLRNRLRQPSLSKLGFGTQFLDADLDGRLDLVVANGHIDNNSDDGRTDYQMRPQFFVNQGSAGFLEVSPQTLGPYFENKVLGRALARADWNCDGQPDFVVTHLDAPVSLMENMTRPSGNFVVIDLHGVRSSRDAIGTMVQVETANRTLTQQLTAGDGFQASNQRVLMFGLGEDKAIRKLTVRWPSAQRNEYRELPVNTRLSIVEGRQTVFDVPHER</sequence>
<dbReference type="InterPro" id="IPR011519">
    <property type="entry name" value="UnbV_ASPIC"/>
</dbReference>
<dbReference type="Pfam" id="PF14559">
    <property type="entry name" value="TPR_19"/>
    <property type="match status" value="2"/>
</dbReference>
<dbReference type="PANTHER" id="PTHR16026">
    <property type="entry name" value="CARTILAGE ACIDIC PROTEIN 1"/>
    <property type="match status" value="1"/>
</dbReference>
<dbReference type="SMART" id="SM00028">
    <property type="entry name" value="TPR"/>
    <property type="match status" value="3"/>
</dbReference>
<dbReference type="PANTHER" id="PTHR16026:SF0">
    <property type="entry name" value="CARTILAGE ACIDIC PROTEIN 1"/>
    <property type="match status" value="1"/>
</dbReference>
<dbReference type="OrthoDB" id="5287961at2"/>
<keyword evidence="5" id="KW-1185">Reference proteome</keyword>